<name>A0A395W4R5_BACOV</name>
<dbReference type="Proteomes" id="UP000266492">
    <property type="component" value="Unassembled WGS sequence"/>
</dbReference>
<dbReference type="Proteomes" id="UP000460135">
    <property type="component" value="Unassembled WGS sequence"/>
</dbReference>
<evidence type="ECO:0000313" key="1">
    <source>
        <dbReference type="EMBL" id="KAA3807641.1"/>
    </source>
</evidence>
<comment type="caution">
    <text evidence="2">The sequence shown here is derived from an EMBL/GenBank/DDBJ whole genome shotgun (WGS) entry which is preliminary data.</text>
</comment>
<organism evidence="2 3">
    <name type="scientific">Bacteroides ovatus</name>
    <dbReference type="NCBI Taxonomy" id="28116"/>
    <lineage>
        <taxon>Bacteria</taxon>
        <taxon>Pseudomonadati</taxon>
        <taxon>Bacteroidota</taxon>
        <taxon>Bacteroidia</taxon>
        <taxon>Bacteroidales</taxon>
        <taxon>Bacteroidaceae</taxon>
        <taxon>Bacteroides</taxon>
    </lineage>
</organism>
<dbReference type="EMBL" id="QRVZ01000004">
    <property type="protein sequence ID" value="RGS85476.1"/>
    <property type="molecule type" value="Genomic_DNA"/>
</dbReference>
<dbReference type="AlphaFoldDB" id="A0A395W4R5"/>
<reference evidence="2 3" key="1">
    <citation type="submission" date="2018-08" db="EMBL/GenBank/DDBJ databases">
        <title>A genome reference for cultivated species of the human gut microbiota.</title>
        <authorList>
            <person name="Zou Y."/>
            <person name="Xue W."/>
            <person name="Luo G."/>
        </authorList>
    </citation>
    <scope>NUCLEOTIDE SEQUENCE [LARGE SCALE GENOMIC DNA]</scope>
    <source>
        <strain evidence="2 3">AF20-9LB</strain>
    </source>
</reference>
<gene>
    <name evidence="2" type="ORF">DWX70_06575</name>
    <name evidence="1" type="ORF">F3F51_05005</name>
</gene>
<evidence type="ECO:0000313" key="2">
    <source>
        <dbReference type="EMBL" id="RGS85476.1"/>
    </source>
</evidence>
<dbReference type="EMBL" id="VWLX01000003">
    <property type="protein sequence ID" value="KAA3807641.1"/>
    <property type="molecule type" value="Genomic_DNA"/>
</dbReference>
<proteinExistence type="predicted"/>
<accession>A0A395W4R5</accession>
<evidence type="ECO:0000313" key="4">
    <source>
        <dbReference type="Proteomes" id="UP000460135"/>
    </source>
</evidence>
<reference evidence="1 4" key="2">
    <citation type="journal article" date="2019" name="Nat. Med.">
        <title>A library of human gut bacterial isolates paired with longitudinal multiomics data enables mechanistic microbiome research.</title>
        <authorList>
            <person name="Poyet M."/>
            <person name="Groussin M."/>
            <person name="Gibbons S.M."/>
            <person name="Avila-Pacheco J."/>
            <person name="Jiang X."/>
            <person name="Kearney S.M."/>
            <person name="Perrotta A.R."/>
            <person name="Berdy B."/>
            <person name="Zhao S."/>
            <person name="Lieberman T.D."/>
            <person name="Swanson P.K."/>
            <person name="Smith M."/>
            <person name="Roesemann S."/>
            <person name="Alexander J.E."/>
            <person name="Rich S.A."/>
            <person name="Livny J."/>
            <person name="Vlamakis H."/>
            <person name="Clish C."/>
            <person name="Bullock K."/>
            <person name="Deik A."/>
            <person name="Scott J."/>
            <person name="Pierce K.A."/>
            <person name="Xavier R.J."/>
            <person name="Alm E.J."/>
        </authorList>
    </citation>
    <scope>NUCLEOTIDE SEQUENCE [LARGE SCALE GENOMIC DNA]</scope>
    <source>
        <strain evidence="1 4">BIOML-A183</strain>
    </source>
</reference>
<dbReference type="RefSeq" id="WP_118418447.1">
    <property type="nucleotide sequence ID" value="NZ_CAKJYX010000005.1"/>
</dbReference>
<evidence type="ECO:0000313" key="3">
    <source>
        <dbReference type="Proteomes" id="UP000266492"/>
    </source>
</evidence>
<sequence>MQTKNLFGIFLLSFWAFSFMECSKDDKIEDEMEAIKMYISAETSTTYHPVGQRSLWKLHSPIKN</sequence>
<protein>
    <submittedName>
        <fullName evidence="2">Uncharacterized protein</fullName>
    </submittedName>
</protein>